<evidence type="ECO:0000313" key="1">
    <source>
        <dbReference type="EMBL" id="GAH64041.1"/>
    </source>
</evidence>
<reference evidence="1" key="1">
    <citation type="journal article" date="2014" name="Front. Microbiol.">
        <title>High frequency of phylogenetically diverse reductive dehalogenase-homologous genes in deep subseafloor sedimentary metagenomes.</title>
        <authorList>
            <person name="Kawai M."/>
            <person name="Futagami T."/>
            <person name="Toyoda A."/>
            <person name="Takaki Y."/>
            <person name="Nishi S."/>
            <person name="Hori S."/>
            <person name="Arai W."/>
            <person name="Tsubouchi T."/>
            <person name="Morono Y."/>
            <person name="Uchiyama I."/>
            <person name="Ito T."/>
            <person name="Fujiyama A."/>
            <person name="Inagaki F."/>
            <person name="Takami H."/>
        </authorList>
    </citation>
    <scope>NUCLEOTIDE SEQUENCE</scope>
    <source>
        <strain evidence="1">Expedition CK06-06</strain>
    </source>
</reference>
<dbReference type="AlphaFoldDB" id="X1H1M2"/>
<gene>
    <name evidence="1" type="ORF">S03H2_46471</name>
</gene>
<name>X1H1M2_9ZZZZ</name>
<dbReference type="EMBL" id="BARU01029180">
    <property type="protein sequence ID" value="GAH64041.1"/>
    <property type="molecule type" value="Genomic_DNA"/>
</dbReference>
<sequence>GIRVGKGSTAVAIDDYALETPLGEGTGVDEFNHQAVTFTGPAVVGPTCSFTVKRILLNNSGVTISGIREIGQYMSMPIPTGAYGLSFRDVLPGAVSVPDGGSITVIYTIAVTV</sequence>
<organism evidence="1">
    <name type="scientific">marine sediment metagenome</name>
    <dbReference type="NCBI Taxonomy" id="412755"/>
    <lineage>
        <taxon>unclassified sequences</taxon>
        <taxon>metagenomes</taxon>
        <taxon>ecological metagenomes</taxon>
    </lineage>
</organism>
<protein>
    <submittedName>
        <fullName evidence="1">Uncharacterized protein</fullName>
    </submittedName>
</protein>
<comment type="caution">
    <text evidence="1">The sequence shown here is derived from an EMBL/GenBank/DDBJ whole genome shotgun (WGS) entry which is preliminary data.</text>
</comment>
<proteinExistence type="predicted"/>
<accession>X1H1M2</accession>
<feature type="non-terminal residue" evidence="1">
    <location>
        <position position="1"/>
    </location>
</feature>